<dbReference type="InterPro" id="IPR011051">
    <property type="entry name" value="RmlC_Cupin_sf"/>
</dbReference>
<reference evidence="2" key="1">
    <citation type="submission" date="2022-09" db="EMBL/GenBank/DDBJ databases">
        <authorList>
            <person name="Yuan C."/>
            <person name="Ke Z."/>
        </authorList>
    </citation>
    <scope>NUCLEOTIDE SEQUENCE</scope>
    <source>
        <strain evidence="2">LB-8</strain>
    </source>
</reference>
<sequence>MLQIKTNIRFLVLVSILFLISCNQSATTSENSDKDTTQVVATGDTTSMPAYDLALDPLTVAGANAKLLQDSLGIKMFESWVKPGELAPLHRHPDHAIYVLQGGKVMLYSKDIPGAEKGIPAEFKTGEGFVNGPITDSARNIGNTTIKLLEVDVYRPRNK</sequence>
<accession>A0A9X2Y1B2</accession>
<dbReference type="EMBL" id="JAOTIF010000020">
    <property type="protein sequence ID" value="MCU7551388.1"/>
    <property type="molecule type" value="Genomic_DNA"/>
</dbReference>
<comment type="caution">
    <text evidence="2">The sequence shown here is derived from an EMBL/GenBank/DDBJ whole genome shotgun (WGS) entry which is preliminary data.</text>
</comment>
<evidence type="ECO:0008006" key="4">
    <source>
        <dbReference type="Google" id="ProtNLM"/>
    </source>
</evidence>
<protein>
    <recommendedName>
        <fullName evidence="4">Cupin domain-containing protein</fullName>
    </recommendedName>
</protein>
<proteinExistence type="predicted"/>
<dbReference type="RefSeq" id="WP_279298827.1">
    <property type="nucleotide sequence ID" value="NZ_JAOTIF010000020.1"/>
</dbReference>
<evidence type="ECO:0000313" key="3">
    <source>
        <dbReference type="Proteomes" id="UP001155483"/>
    </source>
</evidence>
<organism evidence="2 3">
    <name type="scientific">Paraflavisolibacter caeni</name>
    <dbReference type="NCBI Taxonomy" id="2982496"/>
    <lineage>
        <taxon>Bacteria</taxon>
        <taxon>Pseudomonadati</taxon>
        <taxon>Bacteroidota</taxon>
        <taxon>Chitinophagia</taxon>
        <taxon>Chitinophagales</taxon>
        <taxon>Chitinophagaceae</taxon>
        <taxon>Paraflavisolibacter</taxon>
    </lineage>
</organism>
<gene>
    <name evidence="2" type="ORF">OCK74_19860</name>
</gene>
<feature type="chain" id="PRO_5040883093" description="Cupin domain-containing protein" evidence="1">
    <location>
        <begin position="27"/>
        <end position="159"/>
    </location>
</feature>
<dbReference type="SUPFAM" id="SSF51182">
    <property type="entry name" value="RmlC-like cupins"/>
    <property type="match status" value="1"/>
</dbReference>
<keyword evidence="1" id="KW-0732">Signal</keyword>
<evidence type="ECO:0000256" key="1">
    <source>
        <dbReference type="SAM" id="SignalP"/>
    </source>
</evidence>
<reference evidence="2" key="2">
    <citation type="submission" date="2023-04" db="EMBL/GenBank/DDBJ databases">
        <title>Paracnuella aquatica gen. nov., sp. nov., a member of the family Chitinophagaceae isolated from a hot spring.</title>
        <authorList>
            <person name="Wang C."/>
        </authorList>
    </citation>
    <scope>NUCLEOTIDE SEQUENCE</scope>
    <source>
        <strain evidence="2">LB-8</strain>
    </source>
</reference>
<dbReference type="Gene3D" id="2.60.120.10">
    <property type="entry name" value="Jelly Rolls"/>
    <property type="match status" value="1"/>
</dbReference>
<name>A0A9X2Y1B2_9BACT</name>
<dbReference type="Proteomes" id="UP001155483">
    <property type="component" value="Unassembled WGS sequence"/>
</dbReference>
<dbReference type="InterPro" id="IPR014710">
    <property type="entry name" value="RmlC-like_jellyroll"/>
</dbReference>
<evidence type="ECO:0000313" key="2">
    <source>
        <dbReference type="EMBL" id="MCU7551388.1"/>
    </source>
</evidence>
<dbReference type="PROSITE" id="PS51257">
    <property type="entry name" value="PROKAR_LIPOPROTEIN"/>
    <property type="match status" value="1"/>
</dbReference>
<keyword evidence="3" id="KW-1185">Reference proteome</keyword>
<dbReference type="AlphaFoldDB" id="A0A9X2Y1B2"/>
<feature type="signal peptide" evidence="1">
    <location>
        <begin position="1"/>
        <end position="26"/>
    </location>
</feature>